<proteinExistence type="predicted"/>
<evidence type="ECO:0000313" key="1">
    <source>
        <dbReference type="EMBL" id="CDW40632.1"/>
    </source>
</evidence>
<protein>
    <submittedName>
        <fullName evidence="1">Uncharacterized protein</fullName>
    </submittedName>
</protein>
<organism evidence="1">
    <name type="scientific">Lepeophtheirus salmonis</name>
    <name type="common">Salmon louse</name>
    <name type="synonym">Caligus salmonis</name>
    <dbReference type="NCBI Taxonomy" id="72036"/>
    <lineage>
        <taxon>Eukaryota</taxon>
        <taxon>Metazoa</taxon>
        <taxon>Ecdysozoa</taxon>
        <taxon>Arthropoda</taxon>
        <taxon>Crustacea</taxon>
        <taxon>Multicrustacea</taxon>
        <taxon>Hexanauplia</taxon>
        <taxon>Copepoda</taxon>
        <taxon>Siphonostomatoida</taxon>
        <taxon>Caligidae</taxon>
        <taxon>Lepeophtheirus</taxon>
    </lineage>
</organism>
<dbReference type="EMBL" id="HACA01023271">
    <property type="protein sequence ID" value="CDW40632.1"/>
    <property type="molecule type" value="Transcribed_RNA"/>
</dbReference>
<name>A0A0K2URY1_LEPSM</name>
<accession>A0A0K2URY1</accession>
<sequence length="70" mass="7827">MKREGERRSPCRAALSIENLSGDPGIPTIVLEFKLIAQIFSMKPSGNPNSANCSMMYFKIHEHRCILTSC</sequence>
<reference evidence="1" key="1">
    <citation type="submission" date="2014-05" db="EMBL/GenBank/DDBJ databases">
        <authorList>
            <person name="Chronopoulou M."/>
        </authorList>
    </citation>
    <scope>NUCLEOTIDE SEQUENCE</scope>
    <source>
        <tissue evidence="1">Whole organism</tissue>
    </source>
</reference>
<dbReference type="AlphaFoldDB" id="A0A0K2URY1"/>